<evidence type="ECO:0000256" key="5">
    <source>
        <dbReference type="ARBA" id="ARBA00023136"/>
    </source>
</evidence>
<dbReference type="RefSeq" id="WP_284299249.1">
    <property type="nucleotide sequence ID" value="NZ_BSVA01000001.1"/>
</dbReference>
<accession>A0ABQ6JUB7</accession>
<evidence type="ECO:0000256" key="6">
    <source>
        <dbReference type="SAM" id="Phobius"/>
    </source>
</evidence>
<feature type="transmembrane region" description="Helical" evidence="6">
    <location>
        <begin position="142"/>
        <end position="163"/>
    </location>
</feature>
<keyword evidence="3 6" id="KW-0812">Transmembrane</keyword>
<dbReference type="PANTHER" id="PTHR43370">
    <property type="entry name" value="SUGAR ABC TRANSPORTER INTEGRAL MEMBRANE PROTEIN-RELATED"/>
    <property type="match status" value="1"/>
</dbReference>
<feature type="transmembrane region" description="Helical" evidence="6">
    <location>
        <begin position="61"/>
        <end position="87"/>
    </location>
</feature>
<dbReference type="InterPro" id="IPR001851">
    <property type="entry name" value="ABC_transp_permease"/>
</dbReference>
<evidence type="ECO:0000313" key="7">
    <source>
        <dbReference type="EMBL" id="GMA91096.1"/>
    </source>
</evidence>
<keyword evidence="2" id="KW-1003">Cell membrane</keyword>
<evidence type="ECO:0000256" key="2">
    <source>
        <dbReference type="ARBA" id="ARBA00022475"/>
    </source>
</evidence>
<sequence>MTIEWFALLLAAAVPLAAPLLFAALGEVISETAGVINIELEGMMLVGAFTGVAGALMSGDLIVAFTAALVGGVLVATLQGVACFIFGANQVVAGIVLNILALGATTFLLVSALGADVTRAVVTLTPLPIPLLSDIPLIGKALFSQNIVVYLAYLAVPVVWYLIAKTRFGLTLKSVGEKPAAAEAMGVDVVRTRWIALLLCGALAGIGGGLLTLGGLGVFTPNITKGIGFIALAAVIFGRWKPVGAFGAVMLFSLVDAFQIRAQALGLPVPYQLLVALPYVVTLLALALFVSKMRPPAALAINFEK</sequence>
<dbReference type="CDD" id="cd06580">
    <property type="entry name" value="TM_PBP1_transp_TpRbsC_like"/>
    <property type="match status" value="1"/>
</dbReference>
<evidence type="ECO:0000313" key="8">
    <source>
        <dbReference type="Proteomes" id="UP001157069"/>
    </source>
</evidence>
<dbReference type="Pfam" id="PF02653">
    <property type="entry name" value="BPD_transp_2"/>
    <property type="match status" value="1"/>
</dbReference>
<feature type="transmembrane region" description="Helical" evidence="6">
    <location>
        <begin position="194"/>
        <end position="213"/>
    </location>
</feature>
<proteinExistence type="predicted"/>
<keyword evidence="5 6" id="KW-0472">Membrane</keyword>
<gene>
    <name evidence="7" type="ORF">GCM10025869_16250</name>
</gene>
<evidence type="ECO:0000256" key="3">
    <source>
        <dbReference type="ARBA" id="ARBA00022692"/>
    </source>
</evidence>
<dbReference type="PANTHER" id="PTHR43370:SF2">
    <property type="entry name" value="ABC TRANSPORTER PERMEASE PROTEIN"/>
    <property type="match status" value="1"/>
</dbReference>
<feature type="transmembrane region" description="Helical" evidence="6">
    <location>
        <begin position="99"/>
        <end position="122"/>
    </location>
</feature>
<comment type="subcellular location">
    <subcellularLocation>
        <location evidence="1">Cell membrane</location>
        <topology evidence="1">Multi-pass membrane protein</topology>
    </subcellularLocation>
</comment>
<keyword evidence="8" id="KW-1185">Reference proteome</keyword>
<name>A0ABQ6JUB7_9MICO</name>
<keyword evidence="4 6" id="KW-1133">Transmembrane helix</keyword>
<evidence type="ECO:0000256" key="1">
    <source>
        <dbReference type="ARBA" id="ARBA00004651"/>
    </source>
</evidence>
<organism evidence="7 8">
    <name type="scientific">Homoserinibacter gongjuensis</name>
    <dbReference type="NCBI Taxonomy" id="1162968"/>
    <lineage>
        <taxon>Bacteria</taxon>
        <taxon>Bacillati</taxon>
        <taxon>Actinomycetota</taxon>
        <taxon>Actinomycetes</taxon>
        <taxon>Micrococcales</taxon>
        <taxon>Microbacteriaceae</taxon>
        <taxon>Homoserinibacter</taxon>
    </lineage>
</organism>
<comment type="caution">
    <text evidence="7">The sequence shown here is derived from an EMBL/GenBank/DDBJ whole genome shotgun (WGS) entry which is preliminary data.</text>
</comment>
<feature type="transmembrane region" description="Helical" evidence="6">
    <location>
        <begin position="245"/>
        <end position="265"/>
    </location>
</feature>
<dbReference type="EMBL" id="BSVA01000001">
    <property type="protein sequence ID" value="GMA91096.1"/>
    <property type="molecule type" value="Genomic_DNA"/>
</dbReference>
<feature type="transmembrane region" description="Helical" evidence="6">
    <location>
        <begin position="219"/>
        <end position="238"/>
    </location>
</feature>
<evidence type="ECO:0000256" key="4">
    <source>
        <dbReference type="ARBA" id="ARBA00022989"/>
    </source>
</evidence>
<feature type="transmembrane region" description="Helical" evidence="6">
    <location>
        <begin position="271"/>
        <end position="290"/>
    </location>
</feature>
<dbReference type="Proteomes" id="UP001157069">
    <property type="component" value="Unassembled WGS sequence"/>
</dbReference>
<protein>
    <submittedName>
        <fullName evidence="7">ABC transporter permease</fullName>
    </submittedName>
</protein>
<reference evidence="8" key="1">
    <citation type="journal article" date="2019" name="Int. J. Syst. Evol. Microbiol.">
        <title>The Global Catalogue of Microorganisms (GCM) 10K type strain sequencing project: providing services to taxonomists for standard genome sequencing and annotation.</title>
        <authorList>
            <consortium name="The Broad Institute Genomics Platform"/>
            <consortium name="The Broad Institute Genome Sequencing Center for Infectious Disease"/>
            <person name="Wu L."/>
            <person name="Ma J."/>
        </authorList>
    </citation>
    <scope>NUCLEOTIDE SEQUENCE [LARGE SCALE GENOMIC DNA]</scope>
    <source>
        <strain evidence="8">NBRC 108755</strain>
    </source>
</reference>